<organism evidence="1 2">
    <name type="scientific">Macaca fascicularis</name>
    <name type="common">Crab-eating macaque</name>
    <name type="synonym">Cynomolgus monkey</name>
    <dbReference type="NCBI Taxonomy" id="9541"/>
    <lineage>
        <taxon>Eukaryota</taxon>
        <taxon>Metazoa</taxon>
        <taxon>Chordata</taxon>
        <taxon>Craniata</taxon>
        <taxon>Vertebrata</taxon>
        <taxon>Euteleostomi</taxon>
        <taxon>Mammalia</taxon>
        <taxon>Eutheria</taxon>
        <taxon>Euarchontoglires</taxon>
        <taxon>Primates</taxon>
        <taxon>Haplorrhini</taxon>
        <taxon>Catarrhini</taxon>
        <taxon>Cercopithecidae</taxon>
        <taxon>Cercopithecinae</taxon>
        <taxon>Macaca</taxon>
    </lineage>
</organism>
<dbReference type="PANTHER" id="PTHR12138:SF157">
    <property type="entry name" value="SECRETED PROTEIN"/>
    <property type="match status" value="1"/>
</dbReference>
<reference evidence="1" key="2">
    <citation type="submission" date="2025-08" db="UniProtKB">
        <authorList>
            <consortium name="Ensembl"/>
        </authorList>
    </citation>
    <scope>IDENTIFICATION</scope>
</reference>
<reference evidence="1 2" key="1">
    <citation type="submission" date="2013-03" db="EMBL/GenBank/DDBJ databases">
        <authorList>
            <person name="Warren W."/>
            <person name="Wilson R.K."/>
        </authorList>
    </citation>
    <scope>NUCLEOTIDE SEQUENCE</scope>
</reference>
<reference evidence="1" key="3">
    <citation type="submission" date="2025-09" db="UniProtKB">
        <authorList>
            <consortium name="Ensembl"/>
        </authorList>
    </citation>
    <scope>IDENTIFICATION</scope>
</reference>
<dbReference type="PANTHER" id="PTHR12138">
    <property type="entry name" value="PRIMATE-EXPANDED PROTEIN FAMILY"/>
    <property type="match status" value="1"/>
</dbReference>
<accession>A0A7N9CPU0</accession>
<name>A0A7N9CPU0_MACFA</name>
<protein>
    <submittedName>
        <fullName evidence="1">Uncharacterized protein</fullName>
    </submittedName>
</protein>
<dbReference type="AlphaFoldDB" id="A0A7N9CPU0"/>
<dbReference type="PRINTS" id="PR02045">
    <property type="entry name" value="F138DOMAIN"/>
</dbReference>
<dbReference type="Proteomes" id="UP000233100">
    <property type="component" value="Chromosome 14"/>
</dbReference>
<evidence type="ECO:0000313" key="1">
    <source>
        <dbReference type="Ensembl" id="ENSMFAP00000051867.1"/>
    </source>
</evidence>
<evidence type="ECO:0000313" key="2">
    <source>
        <dbReference type="Proteomes" id="UP000233100"/>
    </source>
</evidence>
<dbReference type="Ensembl" id="ENSMFAT00000076900.1">
    <property type="protein sequence ID" value="ENSMFAP00000051867.1"/>
    <property type="gene ID" value="ENSMFAG00000053298.1"/>
</dbReference>
<keyword evidence="2" id="KW-1185">Reference proteome</keyword>
<dbReference type="GeneTree" id="ENSGT01120000271815"/>
<proteinExistence type="predicted"/>
<sequence length="147" mass="15546">MLARQAGLKLLISGDLPALASQNAGITGVNHCTWPQPVFCSWFFCFFLLKQCLTLSPRLECSGVLTAHHSLIHSGSGDPTTSAFQVAGTTGACHHAWLSFCIFCGDRVCNVALALSGLRLLGLSPPPISASQSTMIIGVSHCTQPFC</sequence>